<dbReference type="InterPro" id="IPR001789">
    <property type="entry name" value="Sig_transdc_resp-reg_receiver"/>
</dbReference>
<dbReference type="InterPro" id="IPR036388">
    <property type="entry name" value="WH-like_DNA-bd_sf"/>
</dbReference>
<accession>A0ABQ1J479</accession>
<dbReference type="Pfam" id="PF00072">
    <property type="entry name" value="Response_reg"/>
    <property type="match status" value="1"/>
</dbReference>
<sequence length="205" mass="22790">MNSSDVPLRVLIIDDDPERIKLVEEGLAANAVVHTASRTHGRLLLDMISRIGPDVIIMDCNSPDRDTIESLRLVARSNPKPIVMFVEEEGGDRMQDAIDAGVSAYVIDGLMPRRVRPLIDTAIARFRHMDGLRSELQKTKDDLAARKVIERAKGLLMQHHGMTEDQAFSSMRKMSQQQGKPIKDVASNVITILEMLANKAGELPE</sequence>
<dbReference type="InterPro" id="IPR011006">
    <property type="entry name" value="CheY-like_superfamily"/>
</dbReference>
<dbReference type="SUPFAM" id="SSF52172">
    <property type="entry name" value="CheY-like"/>
    <property type="match status" value="1"/>
</dbReference>
<dbReference type="PANTHER" id="PTHR43367">
    <property type="match status" value="1"/>
</dbReference>
<name>A0ABQ1J479_9PROT</name>
<dbReference type="PIRSF" id="PIRSF036382">
    <property type="entry name" value="RR_antiterm"/>
    <property type="match status" value="1"/>
</dbReference>
<dbReference type="SMART" id="SM00448">
    <property type="entry name" value="REC"/>
    <property type="match status" value="1"/>
</dbReference>
<dbReference type="PROSITE" id="PS50921">
    <property type="entry name" value="ANTAR"/>
    <property type="match status" value="1"/>
</dbReference>
<protein>
    <submittedName>
        <fullName evidence="4">Two-component system response regulator</fullName>
    </submittedName>
</protein>
<organism evidence="4 5">
    <name type="scientific">Henriciella pelagia</name>
    <dbReference type="NCBI Taxonomy" id="1977912"/>
    <lineage>
        <taxon>Bacteria</taxon>
        <taxon>Pseudomonadati</taxon>
        <taxon>Pseudomonadota</taxon>
        <taxon>Alphaproteobacteria</taxon>
        <taxon>Hyphomonadales</taxon>
        <taxon>Hyphomonadaceae</taxon>
        <taxon>Henriciella</taxon>
    </lineage>
</organism>
<feature type="domain" description="ANTAR" evidence="3">
    <location>
        <begin position="129"/>
        <end position="190"/>
    </location>
</feature>
<keyword evidence="1" id="KW-0597">Phosphoprotein</keyword>
<dbReference type="PANTHER" id="PTHR43367:SF1">
    <property type="entry name" value="TWO-COMPONENT RESPONSE REGULATOR-LIKE APRR6-RELATED"/>
    <property type="match status" value="1"/>
</dbReference>
<reference evidence="5" key="1">
    <citation type="journal article" date="2019" name="Int. J. Syst. Evol. Microbiol.">
        <title>The Global Catalogue of Microorganisms (GCM) 10K type strain sequencing project: providing services to taxonomists for standard genome sequencing and annotation.</title>
        <authorList>
            <consortium name="The Broad Institute Genomics Platform"/>
            <consortium name="The Broad Institute Genome Sequencing Center for Infectious Disease"/>
            <person name="Wu L."/>
            <person name="Ma J."/>
        </authorList>
    </citation>
    <scope>NUCLEOTIDE SEQUENCE [LARGE SCALE GENOMIC DNA]</scope>
    <source>
        <strain evidence="5">CGMCC 1.15928</strain>
    </source>
</reference>
<dbReference type="InterPro" id="IPR005561">
    <property type="entry name" value="ANTAR"/>
</dbReference>
<evidence type="ECO:0000313" key="4">
    <source>
        <dbReference type="EMBL" id="GGB57467.1"/>
    </source>
</evidence>
<keyword evidence="5" id="KW-1185">Reference proteome</keyword>
<dbReference type="PROSITE" id="PS50110">
    <property type="entry name" value="RESPONSE_REGULATORY"/>
    <property type="match status" value="1"/>
</dbReference>
<comment type="caution">
    <text evidence="4">The sequence shown here is derived from an EMBL/GenBank/DDBJ whole genome shotgun (WGS) entry which is preliminary data.</text>
</comment>
<dbReference type="RefSeq" id="WP_233124250.1">
    <property type="nucleotide sequence ID" value="NZ_BMKF01000001.1"/>
</dbReference>
<dbReference type="SMART" id="SM01012">
    <property type="entry name" value="ANTAR"/>
    <property type="match status" value="1"/>
</dbReference>
<evidence type="ECO:0000256" key="1">
    <source>
        <dbReference type="PROSITE-ProRule" id="PRU00169"/>
    </source>
</evidence>
<dbReference type="Gene3D" id="1.10.10.10">
    <property type="entry name" value="Winged helix-like DNA-binding domain superfamily/Winged helix DNA-binding domain"/>
    <property type="match status" value="1"/>
</dbReference>
<gene>
    <name evidence="4" type="ORF">GCM10011503_02310</name>
</gene>
<dbReference type="Gene3D" id="3.40.50.2300">
    <property type="match status" value="1"/>
</dbReference>
<evidence type="ECO:0000259" key="2">
    <source>
        <dbReference type="PROSITE" id="PS50110"/>
    </source>
</evidence>
<feature type="domain" description="Response regulatory" evidence="2">
    <location>
        <begin position="9"/>
        <end position="123"/>
    </location>
</feature>
<evidence type="ECO:0000313" key="5">
    <source>
        <dbReference type="Proteomes" id="UP000628854"/>
    </source>
</evidence>
<dbReference type="EMBL" id="BMKF01000001">
    <property type="protein sequence ID" value="GGB57467.1"/>
    <property type="molecule type" value="Genomic_DNA"/>
</dbReference>
<dbReference type="InterPro" id="IPR008327">
    <property type="entry name" value="Sig_transdc_resp-reg_antiterm"/>
</dbReference>
<proteinExistence type="predicted"/>
<dbReference type="Pfam" id="PF03861">
    <property type="entry name" value="ANTAR"/>
    <property type="match status" value="1"/>
</dbReference>
<evidence type="ECO:0000259" key="3">
    <source>
        <dbReference type="PROSITE" id="PS50921"/>
    </source>
</evidence>
<feature type="modified residue" description="4-aspartylphosphate" evidence="1">
    <location>
        <position position="59"/>
    </location>
</feature>
<dbReference type="Proteomes" id="UP000628854">
    <property type="component" value="Unassembled WGS sequence"/>
</dbReference>